<comment type="similarity">
    <text evidence="1">Belongs to the bacterial ribosomal protein bL9 family.</text>
</comment>
<dbReference type="GO" id="GO:1990904">
    <property type="term" value="C:ribonucleoprotein complex"/>
    <property type="evidence" value="ECO:0007669"/>
    <property type="project" value="UniProtKB-KW"/>
</dbReference>
<dbReference type="InterPro" id="IPR020070">
    <property type="entry name" value="Ribosomal_bL9_N"/>
</dbReference>
<evidence type="ECO:0000256" key="4">
    <source>
        <dbReference type="SAM" id="MobiDB-lite"/>
    </source>
</evidence>
<dbReference type="Proteomes" id="UP000887226">
    <property type="component" value="Unassembled WGS sequence"/>
</dbReference>
<dbReference type="Gene3D" id="3.40.5.10">
    <property type="entry name" value="Ribosomal protein L9, N-terminal domain"/>
    <property type="match status" value="1"/>
</dbReference>
<dbReference type="InterPro" id="IPR036791">
    <property type="entry name" value="Ribosomal_bL9_C_sf"/>
</dbReference>
<dbReference type="Pfam" id="PF01281">
    <property type="entry name" value="Ribosomal_L9_N"/>
    <property type="match status" value="1"/>
</dbReference>
<comment type="caution">
    <text evidence="6">The sequence shown here is derived from an EMBL/GenBank/DDBJ whole genome shotgun (WGS) entry which is preliminary data.</text>
</comment>
<sequence>MMSSPMVQRGPNCIACVRRIVEMVSYPSRQQVRWKKFVAKAPAAVKVQLLQNVPGYGKKGSIVPITPGVMRNIWYPRRMAGYVTMAKLQELGDITAERDFVFGTNKQRKIAEREKRKGKPAAANGEGYEAPPTGPESPINKDITPLDQLFRDPEAYMNTLAKTSHPLFVPEEPTDDADTPFAEESLSKVTSESLIASSLEISSVEQALVEEPPMTAEQVTNLFQKLIPRAIDFFREVEPETEGVSKSISSRAFVSAAVREKAAKALARRHIVGSVTSRDIEAVIQKKIKEHGNGKLDAGAIQVTLDEVKDIFTGIKNLGTYKISIRLGDNPTVVTKKIRVLPRE</sequence>
<protein>
    <recommendedName>
        <fullName evidence="5">Ribosomal protein L9 domain-containing protein</fullName>
    </recommendedName>
</protein>
<feature type="region of interest" description="Disordered" evidence="4">
    <location>
        <begin position="108"/>
        <end position="143"/>
    </location>
</feature>
<keyword evidence="2" id="KW-0689">Ribosomal protein</keyword>
<evidence type="ECO:0000259" key="5">
    <source>
        <dbReference type="Pfam" id="PF01281"/>
    </source>
</evidence>
<gene>
    <name evidence="6" type="ORF">BJ878DRAFT_287734</name>
</gene>
<proteinExistence type="inferred from homology"/>
<dbReference type="OrthoDB" id="5555409at2759"/>
<dbReference type="PANTHER" id="PTHR21368">
    <property type="entry name" value="50S RIBOSOMAL PROTEIN L9"/>
    <property type="match status" value="1"/>
</dbReference>
<keyword evidence="7" id="KW-1185">Reference proteome</keyword>
<accession>A0A9P7ZBH4</accession>
<dbReference type="EMBL" id="MU253743">
    <property type="protein sequence ID" value="KAG9248797.1"/>
    <property type="molecule type" value="Genomic_DNA"/>
</dbReference>
<dbReference type="InterPro" id="IPR036935">
    <property type="entry name" value="Ribosomal_bL9_N_sf"/>
</dbReference>
<dbReference type="AlphaFoldDB" id="A0A9P7ZBH4"/>
<dbReference type="Gene3D" id="3.10.430.100">
    <property type="entry name" value="Ribosomal protein L9, C-terminal domain"/>
    <property type="match status" value="1"/>
</dbReference>
<name>A0A9P7ZBH4_9HELO</name>
<dbReference type="InterPro" id="IPR000244">
    <property type="entry name" value="Ribosomal_bL9"/>
</dbReference>
<evidence type="ECO:0000256" key="1">
    <source>
        <dbReference type="ARBA" id="ARBA00010605"/>
    </source>
</evidence>
<reference evidence="6" key="1">
    <citation type="journal article" date="2021" name="IMA Fungus">
        <title>Genomic characterization of three marine fungi, including Emericellopsis atlantica sp. nov. with signatures of a generalist lifestyle and marine biomass degradation.</title>
        <authorList>
            <person name="Hagestad O.C."/>
            <person name="Hou L."/>
            <person name="Andersen J.H."/>
            <person name="Hansen E.H."/>
            <person name="Altermark B."/>
            <person name="Li C."/>
            <person name="Kuhnert E."/>
            <person name="Cox R.J."/>
            <person name="Crous P.W."/>
            <person name="Spatafora J.W."/>
            <person name="Lail K."/>
            <person name="Amirebrahimi M."/>
            <person name="Lipzen A."/>
            <person name="Pangilinan J."/>
            <person name="Andreopoulos W."/>
            <person name="Hayes R.D."/>
            <person name="Ng V."/>
            <person name="Grigoriev I.V."/>
            <person name="Jackson S.A."/>
            <person name="Sutton T.D.S."/>
            <person name="Dobson A.D.W."/>
            <person name="Rama T."/>
        </authorList>
    </citation>
    <scope>NUCLEOTIDE SEQUENCE</scope>
    <source>
        <strain evidence="6">TRa3180A</strain>
    </source>
</reference>
<evidence type="ECO:0000256" key="3">
    <source>
        <dbReference type="ARBA" id="ARBA00023274"/>
    </source>
</evidence>
<evidence type="ECO:0000313" key="6">
    <source>
        <dbReference type="EMBL" id="KAG9248797.1"/>
    </source>
</evidence>
<evidence type="ECO:0000256" key="2">
    <source>
        <dbReference type="ARBA" id="ARBA00022980"/>
    </source>
</evidence>
<dbReference type="GO" id="GO:0006412">
    <property type="term" value="P:translation"/>
    <property type="evidence" value="ECO:0007669"/>
    <property type="project" value="InterPro"/>
</dbReference>
<dbReference type="InterPro" id="IPR009027">
    <property type="entry name" value="Ribosomal_bL9/RNase_H1_N"/>
</dbReference>
<dbReference type="GO" id="GO:0005840">
    <property type="term" value="C:ribosome"/>
    <property type="evidence" value="ECO:0007669"/>
    <property type="project" value="UniProtKB-KW"/>
</dbReference>
<organism evidence="6 7">
    <name type="scientific">Calycina marina</name>
    <dbReference type="NCBI Taxonomy" id="1763456"/>
    <lineage>
        <taxon>Eukaryota</taxon>
        <taxon>Fungi</taxon>
        <taxon>Dikarya</taxon>
        <taxon>Ascomycota</taxon>
        <taxon>Pezizomycotina</taxon>
        <taxon>Leotiomycetes</taxon>
        <taxon>Helotiales</taxon>
        <taxon>Pezizellaceae</taxon>
        <taxon>Calycina</taxon>
    </lineage>
</organism>
<evidence type="ECO:0000313" key="7">
    <source>
        <dbReference type="Proteomes" id="UP000887226"/>
    </source>
</evidence>
<dbReference type="GO" id="GO:0003735">
    <property type="term" value="F:structural constituent of ribosome"/>
    <property type="evidence" value="ECO:0007669"/>
    <property type="project" value="InterPro"/>
</dbReference>
<feature type="domain" description="Ribosomal protein L9" evidence="5">
    <location>
        <begin position="45"/>
        <end position="91"/>
    </location>
</feature>
<keyword evidence="3" id="KW-0687">Ribonucleoprotein</keyword>
<dbReference type="SUPFAM" id="SSF55658">
    <property type="entry name" value="L9 N-domain-like"/>
    <property type="match status" value="1"/>
</dbReference>